<evidence type="ECO:0000313" key="3">
    <source>
        <dbReference type="Proteomes" id="UP000547058"/>
    </source>
</evidence>
<accession>A0A7W3FNF0</accession>
<evidence type="ECO:0000313" key="2">
    <source>
        <dbReference type="EMBL" id="MBA8682798.1"/>
    </source>
</evidence>
<keyword evidence="3" id="KW-1185">Reference proteome</keyword>
<sequence>MPMPPTARDRWLALALLLAVLGLGYLLLVHPWFTVPWRAIDQEIVALQERQQRVQAQLDQQPQVEARLREVRDSLRQRPGFLAEATAEGAAAALGARVQDAVLSASPGNQACVVSNRTPMPDNRSDATRVRVAMQVRLRCGVEEMANVLHTLETGTPRLFVENLNILAQRFQQSPDEAGTGLDVSFELVGYLQPTTGVNPLPARPAEEAAAPPPPAADEGEPVPAGSPDDAATVGPSSDAVPEEGGIADAD</sequence>
<dbReference type="InterPro" id="IPR034756">
    <property type="entry name" value="T2SSM_b"/>
</dbReference>
<feature type="region of interest" description="Disordered" evidence="1">
    <location>
        <begin position="199"/>
        <end position="251"/>
    </location>
</feature>
<dbReference type="RefSeq" id="WP_182339938.1">
    <property type="nucleotide sequence ID" value="NZ_JACGXS010000007.1"/>
</dbReference>
<dbReference type="NCBIfam" id="NF040576">
    <property type="entry name" value="T2SS_GspM_XpsM"/>
    <property type="match status" value="1"/>
</dbReference>
<dbReference type="Proteomes" id="UP000547058">
    <property type="component" value="Unassembled WGS sequence"/>
</dbReference>
<dbReference type="EMBL" id="JACGXS010000007">
    <property type="protein sequence ID" value="MBA8682798.1"/>
    <property type="molecule type" value="Genomic_DNA"/>
</dbReference>
<organism evidence="2 3">
    <name type="scientific">Stenotrophomonas tumulicola</name>
    <dbReference type="NCBI Taxonomy" id="1685415"/>
    <lineage>
        <taxon>Bacteria</taxon>
        <taxon>Pseudomonadati</taxon>
        <taxon>Pseudomonadota</taxon>
        <taxon>Gammaproteobacteria</taxon>
        <taxon>Lysobacterales</taxon>
        <taxon>Lysobacteraceae</taxon>
        <taxon>Stenotrophomonas</taxon>
    </lineage>
</organism>
<protein>
    <submittedName>
        <fullName evidence="2">General secretion pathway protein GspM</fullName>
    </submittedName>
</protein>
<dbReference type="Pfam" id="PF10741">
    <property type="entry name" value="T2SSM_b"/>
    <property type="match status" value="1"/>
</dbReference>
<evidence type="ECO:0000256" key="1">
    <source>
        <dbReference type="SAM" id="MobiDB-lite"/>
    </source>
</evidence>
<gene>
    <name evidence="2" type="ORF">H4O11_13420</name>
</gene>
<reference evidence="2 3" key="1">
    <citation type="submission" date="2020-08" db="EMBL/GenBank/DDBJ databases">
        <title>Stenotrophomonas tumulicola JCM 30961.</title>
        <authorList>
            <person name="Deng Y."/>
        </authorList>
    </citation>
    <scope>NUCLEOTIDE SEQUENCE [LARGE SCALE GENOMIC DNA]</scope>
    <source>
        <strain evidence="2 3">JCM 30961</strain>
    </source>
</reference>
<dbReference type="AlphaFoldDB" id="A0A7W3FNF0"/>
<comment type="caution">
    <text evidence="2">The sequence shown here is derived from an EMBL/GenBank/DDBJ whole genome shotgun (WGS) entry which is preliminary data.</text>
</comment>
<name>A0A7W3FNF0_9GAMM</name>
<proteinExistence type="predicted"/>